<protein>
    <recommendedName>
        <fullName evidence="4">sterol 3beta-glucosyltransferase</fullName>
        <ecNumber evidence="4">2.4.1.173</ecNumber>
    </recommendedName>
    <alternativeName>
        <fullName evidence="9">Autophagy-related protein 26</fullName>
    </alternativeName>
</protein>
<comment type="catalytic activity">
    <reaction evidence="11">
        <text>a sterol + UDP-alpha-D-glucose = a sterol 3-beta-D-glucoside + UDP + H(+)</text>
        <dbReference type="Rhea" id="RHEA:22724"/>
        <dbReference type="ChEBI" id="CHEBI:15378"/>
        <dbReference type="ChEBI" id="CHEBI:15889"/>
        <dbReference type="ChEBI" id="CHEBI:37424"/>
        <dbReference type="ChEBI" id="CHEBI:58223"/>
        <dbReference type="ChEBI" id="CHEBI:58885"/>
        <dbReference type="EC" id="2.4.1.173"/>
    </reaction>
    <physiologicalReaction direction="left-to-right" evidence="11">
        <dbReference type="Rhea" id="RHEA:22725"/>
    </physiologicalReaction>
</comment>
<dbReference type="SUPFAM" id="SSF50729">
    <property type="entry name" value="PH domain-like"/>
    <property type="match status" value="1"/>
</dbReference>
<evidence type="ECO:0000256" key="7">
    <source>
        <dbReference type="ARBA" id="ARBA00022679"/>
    </source>
</evidence>
<dbReference type="InterPro" id="IPR004276">
    <property type="entry name" value="GlycoTrans_28_N"/>
</dbReference>
<dbReference type="InterPro" id="IPR048066">
    <property type="entry name" value="ATG26_PH_GRAM1"/>
</dbReference>
<dbReference type="EC" id="2.4.1.173" evidence="4"/>
<feature type="region of interest" description="Disordered" evidence="12">
    <location>
        <begin position="542"/>
        <end position="564"/>
    </location>
</feature>
<dbReference type="RefSeq" id="XP_041230385.1">
    <property type="nucleotide sequence ID" value="XM_041373153.1"/>
</dbReference>
<dbReference type="GeneID" id="64667451"/>
<gene>
    <name evidence="14" type="ORF">F5891DRAFT_759158</name>
</gene>
<feature type="region of interest" description="Disordered" evidence="12">
    <location>
        <begin position="218"/>
        <end position="250"/>
    </location>
</feature>
<keyword evidence="5" id="KW-0963">Cytoplasm</keyword>
<dbReference type="CDD" id="cd03784">
    <property type="entry name" value="GT1_Gtf-like"/>
    <property type="match status" value="1"/>
</dbReference>
<feature type="domain" description="PH" evidence="13">
    <location>
        <begin position="365"/>
        <end position="457"/>
    </location>
</feature>
<feature type="compositionally biased region" description="Polar residues" evidence="12">
    <location>
        <begin position="116"/>
        <end position="129"/>
    </location>
</feature>
<sequence length="1485" mass="163842">MSKSPPWKPLTRNTAVPSPQESEFPPQDPRLPDQVEQDEDSSSSPQSRAKRLALRTKDFGKSIGSIAQSPSSPKYGGEHRRVFSLSRKSKAKEQSDQTEAIVSSNLQMPKLVLSNGNTDTEAQLSNAIQDDSPFIRPRSPSPLRNRPSLQAFRGTGSMRAGTQTLIQALQAIPWADVSDQDDDHTNIIMPHGDEDSDEDPGALPMASSIHAIYRPVARSRRTEASLSSRTALPLPEEEHESSDGDLDVTGLSEEDADAEDFEATTPRPADLPKPEHVMPELSTVFRPGVHMRRRTSYAGSITTVKVGRRARLAEKLKEIFELNAIDEVLAEMPCWLLRSVLLQGYMYLTNSHLCFFAHMPTREDQILKSGTLSKRANHTKRWTKHWFVLKNDALSWYHSSSDPYFINGIVDLRYAISCDPSGEKEIRLRTNQKTVLMSADSVPSREEWVKAIKKVIFKAQNMGDTVKIAIPYSSVLDVEKSSAIDFSETIEVKVFDKEQEHYTVDSYFFAYFRDLPVALEHIRDAVRSHRSSVTRSPLAVLDTTSTRPPSATHGMDRAKSLPTPDTRFGSSFRLSSLLRPFHDSLPASLGRMNSSPGASEPTEASDDYTHITKSSGSSLVPITTSPNSISSPDSNKALHALSKAYTIATPTDHTYPPSTSVSDLASSPSTKSVPSSVPWNVGVPSWLKVPRGRLGTSTSNASSLSASPSGGGISEVYSVPSNAESAARRSLGSAQGDLGYSVLETPEASVDPEATEKFRIAFAFDEKEILLGYFTGYIFRLLPVPGRLYVSINYFCFKSTGPLSSKTRMILPIRDILSVEQTKGTRFGHYGLTVVIKGHEELFFEFGFDDRRKAFVGILEQQMEEARKRGSAGDVPVLSQGKKDALILEEFEPDHPSDTDPALPPESMSESLPAVMFTSSSSTFLTFKPKESLHFTFLTIGSRGDVQPYIALAKGLIEDGHRVRIATHGEFREWIEAYGIEFGYVGGDPAELMRICVENGTFTVAFLKEGMSKFRGWIDDLLKTAWEACQGTDILIESPSAMAGIHIAEALKIPYFRAFTMTWTRTRAYPHAFAVPEHKMGGGYNYMTYVMFDQVFWRAISGQVNRWRRNTLHIGNTSLDRMQIHKIPFLYNFSPTLVPPPLDWPEWIRITGYWFLDDAEVGAKKWTPPPDLLLFIDSAHEAGKKVVYIGFGSIVVSDPVAMTHCVIEAVLRSGVYAILSKGWSDRLHTKSSEASEPDEPLPKQIYPINSIPHDWLFQRIDAACHHGGAGTTGASLRGPYAINFFGRSDPFPVAGIPTIVKPFFGDQFFSADRVEALGIGTGVRKLTAESLTEALVSATTDVRQIERAKLVGEQIRAENGVATAIEAIYRDLEYARSLIKRDPSGSEAAHDVEGAIRNEQNIVPSQSTLERSGSGSRTSVDSRRVSEDWSVISDGDDKHPPGSGKVSDGKLDRSSTFKRSSLAAAVMSVLPDALTPHRQSTGPQL</sequence>
<dbReference type="SMART" id="SM00568">
    <property type="entry name" value="GRAM"/>
    <property type="match status" value="2"/>
</dbReference>
<accession>A0AAD4EEK6</accession>
<evidence type="ECO:0000256" key="11">
    <source>
        <dbReference type="ARBA" id="ARBA00049453"/>
    </source>
</evidence>
<feature type="region of interest" description="Disordered" evidence="12">
    <location>
        <begin position="116"/>
        <end position="146"/>
    </location>
</feature>
<feature type="compositionally biased region" description="Low complexity" evidence="12">
    <location>
        <begin position="622"/>
        <end position="632"/>
    </location>
</feature>
<dbReference type="EMBL" id="JABBWK010000009">
    <property type="protein sequence ID" value="KAG1904810.1"/>
    <property type="molecule type" value="Genomic_DNA"/>
</dbReference>
<feature type="region of interest" description="Disordered" evidence="12">
    <location>
        <begin position="1400"/>
        <end position="1454"/>
    </location>
</feature>
<feature type="compositionally biased region" description="Polar residues" evidence="12">
    <location>
        <begin position="649"/>
        <end position="665"/>
    </location>
</feature>
<dbReference type="SMART" id="SM00233">
    <property type="entry name" value="PH"/>
    <property type="match status" value="1"/>
</dbReference>
<dbReference type="PANTHER" id="PTHR48050:SF25">
    <property type="entry name" value="STEROL 3-BETA-GLUCOSYLTRANSFERASE"/>
    <property type="match status" value="1"/>
</dbReference>
<feature type="region of interest" description="Disordered" evidence="12">
    <location>
        <begin position="612"/>
        <end position="632"/>
    </location>
</feature>
<keyword evidence="15" id="KW-1185">Reference proteome</keyword>
<dbReference type="InterPro" id="IPR002213">
    <property type="entry name" value="UDP_glucos_trans"/>
</dbReference>
<dbReference type="Pfam" id="PF00169">
    <property type="entry name" value="PH"/>
    <property type="match status" value="1"/>
</dbReference>
<dbReference type="FunFam" id="3.40.50.2000:FF:000029">
    <property type="entry name" value="Sterol 3-beta-glucosyltransferase"/>
    <property type="match status" value="1"/>
</dbReference>
<dbReference type="GO" id="GO:0016125">
    <property type="term" value="P:sterol metabolic process"/>
    <property type="evidence" value="ECO:0007669"/>
    <property type="project" value="TreeGrafter"/>
</dbReference>
<evidence type="ECO:0000256" key="9">
    <source>
        <dbReference type="ARBA" id="ARBA00029843"/>
    </source>
</evidence>
<dbReference type="Proteomes" id="UP001195769">
    <property type="component" value="Unassembled WGS sequence"/>
</dbReference>
<comment type="catalytic activity">
    <reaction evidence="10">
        <text>ergosterol + UDP-alpha-D-glucose = ergosteryl 3-beta-D-glucoside + UDP + H(+)</text>
        <dbReference type="Rhea" id="RHEA:61836"/>
        <dbReference type="ChEBI" id="CHEBI:15378"/>
        <dbReference type="ChEBI" id="CHEBI:16933"/>
        <dbReference type="ChEBI" id="CHEBI:52973"/>
        <dbReference type="ChEBI" id="CHEBI:58223"/>
        <dbReference type="ChEBI" id="CHEBI:58885"/>
    </reaction>
    <physiologicalReaction direction="left-to-right" evidence="10">
        <dbReference type="Rhea" id="RHEA:61837"/>
    </physiologicalReaction>
</comment>
<evidence type="ECO:0000256" key="4">
    <source>
        <dbReference type="ARBA" id="ARBA00012650"/>
    </source>
</evidence>
<dbReference type="Gene3D" id="2.30.29.30">
    <property type="entry name" value="Pleckstrin-homology domain (PH domain)/Phosphotyrosine-binding domain (PTB)"/>
    <property type="match status" value="2"/>
</dbReference>
<keyword evidence="7" id="KW-0808">Transferase</keyword>
<feature type="region of interest" description="Disordered" evidence="12">
    <location>
        <begin position="649"/>
        <end position="674"/>
    </location>
</feature>
<evidence type="ECO:0000256" key="10">
    <source>
        <dbReference type="ARBA" id="ARBA00047886"/>
    </source>
</evidence>
<dbReference type="PANTHER" id="PTHR48050">
    <property type="entry name" value="STEROL 3-BETA-GLUCOSYLTRANSFERASE"/>
    <property type="match status" value="1"/>
</dbReference>
<dbReference type="InterPro" id="IPR011993">
    <property type="entry name" value="PH-like_dom_sf"/>
</dbReference>
<evidence type="ECO:0000259" key="13">
    <source>
        <dbReference type="PROSITE" id="PS50003"/>
    </source>
</evidence>
<feature type="compositionally biased region" description="Low complexity" evidence="12">
    <location>
        <begin position="136"/>
        <end position="146"/>
    </location>
</feature>
<feature type="compositionally biased region" description="Polar residues" evidence="12">
    <location>
        <begin position="11"/>
        <end position="21"/>
    </location>
</feature>
<comment type="caution">
    <text evidence="14">The sequence shown here is derived from an EMBL/GenBank/DDBJ whole genome shotgun (WGS) entry which is preliminary data.</text>
</comment>
<feature type="region of interest" description="Disordered" evidence="12">
    <location>
        <begin position="1"/>
        <end position="103"/>
    </location>
</feature>
<proteinExistence type="inferred from homology"/>
<dbReference type="InterPro" id="IPR004182">
    <property type="entry name" value="GRAM"/>
</dbReference>
<dbReference type="PROSITE" id="PS50003">
    <property type="entry name" value="PH_DOMAIN"/>
    <property type="match status" value="1"/>
</dbReference>
<dbReference type="Pfam" id="PF03033">
    <property type="entry name" value="Glyco_transf_28"/>
    <property type="match status" value="1"/>
</dbReference>
<feature type="compositionally biased region" description="Acidic residues" evidence="12">
    <location>
        <begin position="235"/>
        <end position="250"/>
    </location>
</feature>
<dbReference type="FunFam" id="3.40.50.2000:FF:000009">
    <property type="entry name" value="Sterol 3-beta-glucosyltransferase UGT80A2"/>
    <property type="match status" value="1"/>
</dbReference>
<dbReference type="GO" id="GO:0016020">
    <property type="term" value="C:membrane"/>
    <property type="evidence" value="ECO:0007669"/>
    <property type="project" value="UniProtKB-SubCell"/>
</dbReference>
<feature type="compositionally biased region" description="Polar residues" evidence="12">
    <location>
        <begin position="1400"/>
        <end position="1419"/>
    </location>
</feature>
<evidence type="ECO:0000256" key="1">
    <source>
        <dbReference type="ARBA" id="ARBA00004170"/>
    </source>
</evidence>
<evidence type="ECO:0000313" key="15">
    <source>
        <dbReference type="Proteomes" id="UP001195769"/>
    </source>
</evidence>
<comment type="subcellular location">
    <subcellularLocation>
        <location evidence="2">Cytoplasm</location>
    </subcellularLocation>
    <subcellularLocation>
        <location evidence="1">Membrane</location>
        <topology evidence="1">Peripheral membrane protein</topology>
    </subcellularLocation>
</comment>
<dbReference type="CDD" id="cd13215">
    <property type="entry name" value="PH-GRAM1_AGT26"/>
    <property type="match status" value="1"/>
</dbReference>
<dbReference type="GO" id="GO:0005737">
    <property type="term" value="C:cytoplasm"/>
    <property type="evidence" value="ECO:0007669"/>
    <property type="project" value="UniProtKB-SubCell"/>
</dbReference>
<dbReference type="Pfam" id="PF02893">
    <property type="entry name" value="GRAM"/>
    <property type="match status" value="2"/>
</dbReference>
<reference evidence="14" key="1">
    <citation type="journal article" date="2020" name="New Phytol.">
        <title>Comparative genomics reveals dynamic genome evolution in host specialist ectomycorrhizal fungi.</title>
        <authorList>
            <person name="Lofgren L.A."/>
            <person name="Nguyen N.H."/>
            <person name="Vilgalys R."/>
            <person name="Ruytinx J."/>
            <person name="Liao H.L."/>
            <person name="Branco S."/>
            <person name="Kuo A."/>
            <person name="LaButti K."/>
            <person name="Lipzen A."/>
            <person name="Andreopoulos W."/>
            <person name="Pangilinan J."/>
            <person name="Riley R."/>
            <person name="Hundley H."/>
            <person name="Na H."/>
            <person name="Barry K."/>
            <person name="Grigoriev I.V."/>
            <person name="Stajich J.E."/>
            <person name="Kennedy P.G."/>
        </authorList>
    </citation>
    <scope>NUCLEOTIDE SEQUENCE</scope>
    <source>
        <strain evidence="14">FC203</strain>
    </source>
</reference>
<feature type="compositionally biased region" description="Polar residues" evidence="12">
    <location>
        <begin position="612"/>
        <end position="621"/>
    </location>
</feature>
<organism evidence="14 15">
    <name type="scientific">Suillus fuscotomentosus</name>
    <dbReference type="NCBI Taxonomy" id="1912939"/>
    <lineage>
        <taxon>Eukaryota</taxon>
        <taxon>Fungi</taxon>
        <taxon>Dikarya</taxon>
        <taxon>Basidiomycota</taxon>
        <taxon>Agaricomycotina</taxon>
        <taxon>Agaricomycetes</taxon>
        <taxon>Agaricomycetidae</taxon>
        <taxon>Boletales</taxon>
        <taxon>Suillineae</taxon>
        <taxon>Suillaceae</taxon>
        <taxon>Suillus</taxon>
    </lineage>
</organism>
<keyword evidence="8" id="KW-0472">Membrane</keyword>
<dbReference type="InterPro" id="IPR048065">
    <property type="entry name" value="ATG26_PH_GRAM2"/>
</dbReference>
<dbReference type="GO" id="GO:0005975">
    <property type="term" value="P:carbohydrate metabolic process"/>
    <property type="evidence" value="ECO:0007669"/>
    <property type="project" value="InterPro"/>
</dbReference>
<dbReference type="GO" id="GO:0016906">
    <property type="term" value="F:sterol 3-beta-glucosyltransferase activity"/>
    <property type="evidence" value="ECO:0007669"/>
    <property type="project" value="UniProtKB-EC"/>
</dbReference>
<keyword evidence="6" id="KW-0328">Glycosyltransferase</keyword>
<evidence type="ECO:0000256" key="12">
    <source>
        <dbReference type="SAM" id="MobiDB-lite"/>
    </source>
</evidence>
<evidence type="ECO:0000256" key="8">
    <source>
        <dbReference type="ARBA" id="ARBA00023136"/>
    </source>
</evidence>
<evidence type="ECO:0000256" key="3">
    <source>
        <dbReference type="ARBA" id="ARBA00006962"/>
    </source>
</evidence>
<dbReference type="SUPFAM" id="SSF53756">
    <property type="entry name" value="UDP-Glycosyltransferase/glycogen phosphorylase"/>
    <property type="match status" value="1"/>
</dbReference>
<name>A0AAD4EEK6_9AGAM</name>
<evidence type="ECO:0000256" key="6">
    <source>
        <dbReference type="ARBA" id="ARBA00022676"/>
    </source>
</evidence>
<comment type="similarity">
    <text evidence="3">Belongs to the glycosyltransferase 28 family.</text>
</comment>
<dbReference type="Gene3D" id="3.40.50.2000">
    <property type="entry name" value="Glycogen Phosphorylase B"/>
    <property type="match status" value="2"/>
</dbReference>
<evidence type="ECO:0000256" key="5">
    <source>
        <dbReference type="ARBA" id="ARBA00022490"/>
    </source>
</evidence>
<feature type="region of interest" description="Disordered" evidence="12">
    <location>
        <begin position="256"/>
        <end position="275"/>
    </location>
</feature>
<evidence type="ECO:0000256" key="2">
    <source>
        <dbReference type="ARBA" id="ARBA00004496"/>
    </source>
</evidence>
<dbReference type="CDD" id="cd13216">
    <property type="entry name" value="PH-GRAM2_AGT26"/>
    <property type="match status" value="1"/>
</dbReference>
<dbReference type="InterPro" id="IPR050426">
    <property type="entry name" value="Glycosyltransferase_28"/>
</dbReference>
<dbReference type="InterPro" id="IPR001849">
    <property type="entry name" value="PH_domain"/>
</dbReference>
<evidence type="ECO:0000313" key="14">
    <source>
        <dbReference type="EMBL" id="KAG1904810.1"/>
    </source>
</evidence>